<evidence type="ECO:0000313" key="8">
    <source>
        <dbReference type="Proteomes" id="UP000287352"/>
    </source>
</evidence>
<feature type="transmembrane region" description="Helical" evidence="5">
    <location>
        <begin position="187"/>
        <end position="204"/>
    </location>
</feature>
<feature type="transmembrane region" description="Helical" evidence="5">
    <location>
        <begin position="114"/>
        <end position="140"/>
    </location>
</feature>
<gene>
    <name evidence="7" type="ORF">KTT_50330</name>
</gene>
<feature type="transmembrane region" description="Helical" evidence="5">
    <location>
        <begin position="241"/>
        <end position="259"/>
    </location>
</feature>
<dbReference type="InterPro" id="IPR000412">
    <property type="entry name" value="ABC_2_transport"/>
</dbReference>
<feature type="transmembrane region" description="Helical" evidence="5">
    <location>
        <begin position="67"/>
        <end position="93"/>
    </location>
</feature>
<comment type="caution">
    <text evidence="7">The sequence shown here is derived from an EMBL/GenBank/DDBJ whole genome shotgun (WGS) entry which is preliminary data.</text>
</comment>
<reference evidence="8" key="1">
    <citation type="submission" date="2018-12" db="EMBL/GenBank/DDBJ databases">
        <title>Tengunoibacter tsumagoiensis gen. nov., sp. nov., Dictyobacter kobayashii sp. nov., D. alpinus sp. nov., and D. joshuensis sp. nov. and description of Dictyobacteraceae fam. nov. within the order Ktedonobacterales isolated from Tengu-no-mugimeshi.</title>
        <authorList>
            <person name="Wang C.M."/>
            <person name="Zheng Y."/>
            <person name="Sakai Y."/>
            <person name="Toyoda A."/>
            <person name="Minakuchi Y."/>
            <person name="Abe K."/>
            <person name="Yokota A."/>
            <person name="Yabe S."/>
        </authorList>
    </citation>
    <scope>NUCLEOTIDE SEQUENCE [LARGE SCALE GENOMIC DNA]</scope>
    <source>
        <strain evidence="8">Uno3</strain>
    </source>
</reference>
<feature type="transmembrane region" description="Helical" evidence="5">
    <location>
        <begin position="22"/>
        <end position="47"/>
    </location>
</feature>
<keyword evidence="2 5" id="KW-0812">Transmembrane</keyword>
<dbReference type="InterPro" id="IPR013525">
    <property type="entry name" value="ABC2_TM"/>
</dbReference>
<evidence type="ECO:0000256" key="1">
    <source>
        <dbReference type="ARBA" id="ARBA00004141"/>
    </source>
</evidence>
<keyword evidence="3 5" id="KW-1133">Transmembrane helix</keyword>
<dbReference type="Proteomes" id="UP000287352">
    <property type="component" value="Unassembled WGS sequence"/>
</dbReference>
<dbReference type="PANTHER" id="PTHR43027">
    <property type="entry name" value="DOXORUBICIN RESISTANCE ABC TRANSPORTER PERMEASE PROTEIN DRRC-RELATED"/>
    <property type="match status" value="1"/>
</dbReference>
<feature type="domain" description="ABC transmembrane type-2" evidence="6">
    <location>
        <begin position="30"/>
        <end position="262"/>
    </location>
</feature>
<proteinExistence type="predicted"/>
<evidence type="ECO:0000259" key="6">
    <source>
        <dbReference type="PROSITE" id="PS51012"/>
    </source>
</evidence>
<evidence type="ECO:0000256" key="5">
    <source>
        <dbReference type="SAM" id="Phobius"/>
    </source>
</evidence>
<dbReference type="Pfam" id="PF12698">
    <property type="entry name" value="ABC2_membrane_3"/>
    <property type="match status" value="1"/>
</dbReference>
<keyword evidence="4 5" id="KW-0472">Membrane</keyword>
<evidence type="ECO:0000256" key="2">
    <source>
        <dbReference type="ARBA" id="ARBA00022692"/>
    </source>
</evidence>
<dbReference type="InterPro" id="IPR052902">
    <property type="entry name" value="ABC-2_transporter"/>
</dbReference>
<dbReference type="PROSITE" id="PS51012">
    <property type="entry name" value="ABC_TM2"/>
    <property type="match status" value="1"/>
</dbReference>
<evidence type="ECO:0000313" key="7">
    <source>
        <dbReference type="EMBL" id="GCE15174.1"/>
    </source>
</evidence>
<protein>
    <submittedName>
        <fullName evidence="7">ABC transporter</fullName>
    </submittedName>
</protein>
<dbReference type="AlphaFoldDB" id="A0A402A7N4"/>
<dbReference type="GO" id="GO:0043190">
    <property type="term" value="C:ATP-binding cassette (ABC) transporter complex"/>
    <property type="evidence" value="ECO:0007669"/>
    <property type="project" value="InterPro"/>
</dbReference>
<dbReference type="PANTHER" id="PTHR43027:SF1">
    <property type="entry name" value="DOXORUBICIN RESISTANCE ABC TRANSPORTER PERMEASE PROTEIN DRRC-RELATED"/>
    <property type="match status" value="1"/>
</dbReference>
<dbReference type="RefSeq" id="WP_161975745.1">
    <property type="nucleotide sequence ID" value="NZ_BIFR01000002.1"/>
</dbReference>
<dbReference type="InterPro" id="IPR047817">
    <property type="entry name" value="ABC2_TM_bact-type"/>
</dbReference>
<accession>A0A402A7N4</accession>
<evidence type="ECO:0000256" key="4">
    <source>
        <dbReference type="ARBA" id="ARBA00023136"/>
    </source>
</evidence>
<comment type="subcellular location">
    <subcellularLocation>
        <location evidence="1">Membrane</location>
        <topology evidence="1">Multi-pass membrane protein</topology>
    </subcellularLocation>
</comment>
<sequence>MPYCIRVGYATFRRNWIVVFRAYPWSFFFSGLFSGLCSAALAFFSYYLLAYGQLDERFSRYAGTSDYLSYVILGGSILSFSIGILLGVSRGLITERREGTLESLLLAPTRRFPYFAGITLQWVVTCLGEAVLLLVCVTPFGLHLHHVNWSSLLLSFPIALIGLFGMSTVLGALMLATGDTYVSQNTLFAAMTFLCGFAFPVNYLPLPLQWLGAVLPVSGVVHLLRAALLNGESPAQLGPEMLFYLVLGLIYAVVGLTLMRRAERRALEGVF</sequence>
<organism evidence="7 8">
    <name type="scientific">Tengunoibacter tsumagoiensis</name>
    <dbReference type="NCBI Taxonomy" id="2014871"/>
    <lineage>
        <taxon>Bacteria</taxon>
        <taxon>Bacillati</taxon>
        <taxon>Chloroflexota</taxon>
        <taxon>Ktedonobacteria</taxon>
        <taxon>Ktedonobacterales</taxon>
        <taxon>Dictyobacteraceae</taxon>
        <taxon>Tengunoibacter</taxon>
    </lineage>
</organism>
<dbReference type="EMBL" id="BIFR01000002">
    <property type="protein sequence ID" value="GCE15174.1"/>
    <property type="molecule type" value="Genomic_DNA"/>
</dbReference>
<evidence type="ECO:0000256" key="3">
    <source>
        <dbReference type="ARBA" id="ARBA00022989"/>
    </source>
</evidence>
<dbReference type="GO" id="GO:0140359">
    <property type="term" value="F:ABC-type transporter activity"/>
    <property type="evidence" value="ECO:0007669"/>
    <property type="project" value="InterPro"/>
</dbReference>
<name>A0A402A7N4_9CHLR</name>
<feature type="transmembrane region" description="Helical" evidence="5">
    <location>
        <begin position="152"/>
        <end position="175"/>
    </location>
</feature>
<keyword evidence="8" id="KW-1185">Reference proteome</keyword>
<dbReference type="PIRSF" id="PIRSF006648">
    <property type="entry name" value="DrrB"/>
    <property type="match status" value="1"/>
</dbReference>